<accession>A0AA38FHN4</accession>
<dbReference type="PROSITE" id="PS50016">
    <property type="entry name" value="ZF_PHD_2"/>
    <property type="match status" value="1"/>
</dbReference>
<feature type="domain" description="PHD-type" evidence="5">
    <location>
        <begin position="52"/>
        <end position="96"/>
    </location>
</feature>
<comment type="caution">
    <text evidence="6">The sequence shown here is derived from an EMBL/GenBank/DDBJ whole genome shotgun (WGS) entry which is preliminary data.</text>
</comment>
<evidence type="ECO:0000256" key="4">
    <source>
        <dbReference type="PROSITE-ProRule" id="PRU00146"/>
    </source>
</evidence>
<feature type="non-terminal residue" evidence="6">
    <location>
        <position position="1"/>
    </location>
</feature>
<gene>
    <name evidence="6" type="ORF">KI387_015041</name>
</gene>
<protein>
    <recommendedName>
        <fullName evidence="5">PHD-type domain-containing protein</fullName>
    </recommendedName>
</protein>
<dbReference type="InterPro" id="IPR019787">
    <property type="entry name" value="Znf_PHD-finger"/>
</dbReference>
<keyword evidence="2 4" id="KW-0863">Zinc-finger</keyword>
<evidence type="ECO:0000256" key="3">
    <source>
        <dbReference type="ARBA" id="ARBA00022833"/>
    </source>
</evidence>
<dbReference type="PROSITE" id="PS01359">
    <property type="entry name" value="ZF_PHD_1"/>
    <property type="match status" value="1"/>
</dbReference>
<dbReference type="SMART" id="SM00249">
    <property type="entry name" value="PHD"/>
    <property type="match status" value="1"/>
</dbReference>
<keyword evidence="3" id="KW-0862">Zinc</keyword>
<proteinExistence type="predicted"/>
<dbReference type="Proteomes" id="UP000824469">
    <property type="component" value="Unassembled WGS sequence"/>
</dbReference>
<name>A0AA38FHN4_TAXCH</name>
<dbReference type="Pfam" id="PF00628">
    <property type="entry name" value="PHD"/>
    <property type="match status" value="1"/>
</dbReference>
<dbReference type="PANTHER" id="PTHR24102:SF28">
    <property type="entry name" value="PHD-TYPE DOMAIN-CONTAINING PROTEIN"/>
    <property type="match status" value="1"/>
</dbReference>
<evidence type="ECO:0000313" key="7">
    <source>
        <dbReference type="Proteomes" id="UP000824469"/>
    </source>
</evidence>
<organism evidence="6 7">
    <name type="scientific">Taxus chinensis</name>
    <name type="common">Chinese yew</name>
    <name type="synonym">Taxus wallichiana var. chinensis</name>
    <dbReference type="NCBI Taxonomy" id="29808"/>
    <lineage>
        <taxon>Eukaryota</taxon>
        <taxon>Viridiplantae</taxon>
        <taxon>Streptophyta</taxon>
        <taxon>Embryophyta</taxon>
        <taxon>Tracheophyta</taxon>
        <taxon>Spermatophyta</taxon>
        <taxon>Pinopsida</taxon>
        <taxon>Pinidae</taxon>
        <taxon>Conifers II</taxon>
        <taxon>Cupressales</taxon>
        <taxon>Taxaceae</taxon>
        <taxon>Taxus</taxon>
    </lineage>
</organism>
<dbReference type="InterPro" id="IPR011011">
    <property type="entry name" value="Znf_FYVE_PHD"/>
</dbReference>
<dbReference type="EMBL" id="JAHRHJ020000009">
    <property type="protein sequence ID" value="KAH9303458.1"/>
    <property type="molecule type" value="Genomic_DNA"/>
</dbReference>
<reference evidence="6 7" key="1">
    <citation type="journal article" date="2021" name="Nat. Plants">
        <title>The Taxus genome provides insights into paclitaxel biosynthesis.</title>
        <authorList>
            <person name="Xiong X."/>
            <person name="Gou J."/>
            <person name="Liao Q."/>
            <person name="Li Y."/>
            <person name="Zhou Q."/>
            <person name="Bi G."/>
            <person name="Li C."/>
            <person name="Du R."/>
            <person name="Wang X."/>
            <person name="Sun T."/>
            <person name="Guo L."/>
            <person name="Liang H."/>
            <person name="Lu P."/>
            <person name="Wu Y."/>
            <person name="Zhang Z."/>
            <person name="Ro D.K."/>
            <person name="Shang Y."/>
            <person name="Huang S."/>
            <person name="Yan J."/>
        </authorList>
    </citation>
    <scope>NUCLEOTIDE SEQUENCE [LARGE SCALE GENOMIC DNA]</scope>
    <source>
        <strain evidence="6">Ta-2019</strain>
    </source>
</reference>
<sequence>NLHYMNLVPMEESDEAFAVACGEEKEHHRSLVQIPEIDKPYIVEGGKEKEREDSCHACGGTGSLICCDECNSAYHLKCLKPTLRVVPQGNWSCPEC</sequence>
<keyword evidence="7" id="KW-1185">Reference proteome</keyword>
<keyword evidence="1" id="KW-0479">Metal-binding</keyword>
<dbReference type="InterPro" id="IPR013083">
    <property type="entry name" value="Znf_RING/FYVE/PHD"/>
</dbReference>
<dbReference type="InterPro" id="IPR019786">
    <property type="entry name" value="Zinc_finger_PHD-type_CS"/>
</dbReference>
<evidence type="ECO:0000259" key="5">
    <source>
        <dbReference type="PROSITE" id="PS50016"/>
    </source>
</evidence>
<dbReference type="PANTHER" id="PTHR24102">
    <property type="entry name" value="PHD FINGER PROTEIN"/>
    <property type="match status" value="1"/>
</dbReference>
<evidence type="ECO:0000313" key="6">
    <source>
        <dbReference type="EMBL" id="KAH9303458.1"/>
    </source>
</evidence>
<dbReference type="SUPFAM" id="SSF57903">
    <property type="entry name" value="FYVE/PHD zinc finger"/>
    <property type="match status" value="1"/>
</dbReference>
<evidence type="ECO:0000256" key="2">
    <source>
        <dbReference type="ARBA" id="ARBA00022771"/>
    </source>
</evidence>
<feature type="non-terminal residue" evidence="6">
    <location>
        <position position="96"/>
    </location>
</feature>
<dbReference type="AlphaFoldDB" id="A0AA38FHN4"/>
<evidence type="ECO:0000256" key="1">
    <source>
        <dbReference type="ARBA" id="ARBA00022723"/>
    </source>
</evidence>
<dbReference type="Gene3D" id="3.30.40.10">
    <property type="entry name" value="Zinc/RING finger domain, C3HC4 (zinc finger)"/>
    <property type="match status" value="1"/>
</dbReference>
<dbReference type="InterPro" id="IPR001965">
    <property type="entry name" value="Znf_PHD"/>
</dbReference>
<dbReference type="GO" id="GO:0008270">
    <property type="term" value="F:zinc ion binding"/>
    <property type="evidence" value="ECO:0007669"/>
    <property type="project" value="UniProtKB-KW"/>
</dbReference>